<dbReference type="CDD" id="cd01650">
    <property type="entry name" value="RT_nLTR_like"/>
    <property type="match status" value="1"/>
</dbReference>
<dbReference type="Gene3D" id="3.30.420.10">
    <property type="entry name" value="Ribonuclease H-like superfamily/Ribonuclease H"/>
    <property type="match status" value="1"/>
</dbReference>
<proteinExistence type="predicted"/>
<dbReference type="PROSITE" id="PS50878">
    <property type="entry name" value="RT_POL"/>
    <property type="match status" value="1"/>
</dbReference>
<dbReference type="InterPro" id="IPR002156">
    <property type="entry name" value="RNaseH_domain"/>
</dbReference>
<dbReference type="Pfam" id="PF00078">
    <property type="entry name" value="RVT_1"/>
    <property type="match status" value="1"/>
</dbReference>
<reference evidence="3" key="2">
    <citation type="submission" date="2021-09" db="EMBL/GenBank/DDBJ databases">
        <authorList>
            <person name="Jia N."/>
            <person name="Wang J."/>
            <person name="Shi W."/>
            <person name="Du L."/>
            <person name="Sun Y."/>
            <person name="Zhan W."/>
            <person name="Jiang J."/>
            <person name="Wang Q."/>
            <person name="Zhang B."/>
            <person name="Ji P."/>
            <person name="Sakyi L.B."/>
            <person name="Cui X."/>
            <person name="Yuan T."/>
            <person name="Jiang B."/>
            <person name="Yang W."/>
            <person name="Lam T.T.-Y."/>
            <person name="Chang Q."/>
            <person name="Ding S."/>
            <person name="Wang X."/>
            <person name="Zhu J."/>
            <person name="Ruan X."/>
            <person name="Zhao L."/>
            <person name="Wei J."/>
            <person name="Que T."/>
            <person name="Du C."/>
            <person name="Cheng J."/>
            <person name="Dai P."/>
            <person name="Han X."/>
            <person name="Huang E."/>
            <person name="Gao Y."/>
            <person name="Liu J."/>
            <person name="Shao H."/>
            <person name="Ye R."/>
            <person name="Li L."/>
            <person name="Wei W."/>
            <person name="Wang X."/>
            <person name="Wang C."/>
            <person name="Huo Q."/>
            <person name="Li W."/>
            <person name="Guo W."/>
            <person name="Chen H."/>
            <person name="Chen S."/>
            <person name="Zhou L."/>
            <person name="Zhou L."/>
            <person name="Ni X."/>
            <person name="Tian J."/>
            <person name="Zhou Y."/>
            <person name="Sheng Y."/>
            <person name="Liu T."/>
            <person name="Pan Y."/>
            <person name="Xia L."/>
            <person name="Li J."/>
            <person name="Zhao F."/>
            <person name="Cao W."/>
        </authorList>
    </citation>
    <scope>NUCLEOTIDE SEQUENCE</scope>
    <source>
        <strain evidence="3">Rsan-2018</strain>
        <tissue evidence="3">Larvae</tissue>
    </source>
</reference>
<evidence type="ECO:0008006" key="5">
    <source>
        <dbReference type="Google" id="ProtNLM"/>
    </source>
</evidence>
<dbReference type="InterPro" id="IPR012337">
    <property type="entry name" value="RNaseH-like_sf"/>
</dbReference>
<name>A0A9D4T2E3_RHISA</name>
<organism evidence="3 4">
    <name type="scientific">Rhipicephalus sanguineus</name>
    <name type="common">Brown dog tick</name>
    <name type="synonym">Ixodes sanguineus</name>
    <dbReference type="NCBI Taxonomy" id="34632"/>
    <lineage>
        <taxon>Eukaryota</taxon>
        <taxon>Metazoa</taxon>
        <taxon>Ecdysozoa</taxon>
        <taxon>Arthropoda</taxon>
        <taxon>Chelicerata</taxon>
        <taxon>Arachnida</taxon>
        <taxon>Acari</taxon>
        <taxon>Parasitiformes</taxon>
        <taxon>Ixodida</taxon>
        <taxon>Ixodoidea</taxon>
        <taxon>Ixodidae</taxon>
        <taxon>Rhipicephalinae</taxon>
        <taxon>Rhipicephalus</taxon>
        <taxon>Rhipicephalus</taxon>
    </lineage>
</organism>
<dbReference type="PANTHER" id="PTHR19446">
    <property type="entry name" value="REVERSE TRANSCRIPTASES"/>
    <property type="match status" value="1"/>
</dbReference>
<protein>
    <recommendedName>
        <fullName evidence="5">Tick transposon</fullName>
    </recommendedName>
</protein>
<comment type="caution">
    <text evidence="3">The sequence shown here is derived from an EMBL/GenBank/DDBJ whole genome shotgun (WGS) entry which is preliminary data.</text>
</comment>
<sequence>MACRMDCGEAVCVRFAQINLDHAKRAFTTFMDTLTARDIRLAAVSAPYRSSRRLPALPHGYLAYSVAEDPGAVIITHNPPFDVCPLYASTNVVAVYCEAAAFDFVFISAYAPPHSSLDPIFDAISEVLRMPRSRNVILAGDFNAKHQLWGPMETDERGLQVSQFTLSFDLVTLNDALSLPTFETLYSASWIDLTFATPSVLSAGYEWLVKARPTSKPWFTPALTIERSTVAAKRRRFQRARDPLMRGVYRREYTTALAEFRRHIKEAREVHVRGQTLSCVRTSFFSQPFKEAFGRLHQFRCLPSLIAPDGIQTSTHLESAALLLRTQIAVDDPATDETSHALTRALAAAPYTSAYEDVPFTYTEVVDVLRNTPNKSAAGPDLISPVIMKALFRFHPRFFLLLFNASLALGYFPRCWRRARVSFIQKPGRPPERTSSYRPICVSSVFGKTLERLLNGRLQYFLEKRGLVHPRQYGFTRGRSSLLALHALKEHLTRLKINRMPALLMSLDFHGAFDSVWHPLVLRYFRERALPSGLYHLLRTFLEGRSVFLQSHAGQVEANPTLGSPQGSPLSPLLWNVVIDSLPSLSMPPGVLVQAYADDTIIVVPAPSRDALGNLASDVLRRVIRWSRDVKVSLNCDKTFCVLFSHGVGGMERVHPVVRLAPGEPTLQFREHLRILGVIFDRRLSFFPHADYLRQKVALLASRVATFFAMQRCYVRPTHKLVMYRQVILLALTYGSPVWWSEDHVDCRLQARMITVQRVALLALTRAYRTTSTAALQVLMRAPPIDLELERVNAEFRLFTLRRHIAFGACRFRPSWVADAHQHTAIHPSVPAAVPFMRLTSAQARVASRAAAVHVYTDGSFSSLSAGAAFVVFANPTRVLGVGRLKLTRATSAYTAEVVAFREAVLHALSARYTLPVAFYTDCLSLLQALASQRNAEPHVLDLRVLLRRLSRSVPLHVFHVPGHSGVFGNEVADFLAQRAAVHGHDRSLPFRAKVSAAYSALVTWPPADAAPFDATATPSEALIPAPLCRGPAPLDRCATVDYRPQVPDAISCYQSGTCVLGLGARIPTLPLARSPSCLDAPQTVCSGACWKLPCVSAVPWSP</sequence>
<dbReference type="Pfam" id="PF00075">
    <property type="entry name" value="RNase_H"/>
    <property type="match status" value="1"/>
</dbReference>
<evidence type="ECO:0000259" key="2">
    <source>
        <dbReference type="PROSITE" id="PS50879"/>
    </source>
</evidence>
<dbReference type="InterPro" id="IPR043502">
    <property type="entry name" value="DNA/RNA_pol_sf"/>
</dbReference>
<dbReference type="AlphaFoldDB" id="A0A9D4T2E3"/>
<dbReference type="CDD" id="cd09276">
    <property type="entry name" value="Rnase_HI_RT_non_LTR"/>
    <property type="match status" value="1"/>
</dbReference>
<dbReference type="InterPro" id="IPR036397">
    <property type="entry name" value="RNaseH_sf"/>
</dbReference>
<evidence type="ECO:0000259" key="1">
    <source>
        <dbReference type="PROSITE" id="PS50878"/>
    </source>
</evidence>
<dbReference type="InterPro" id="IPR000477">
    <property type="entry name" value="RT_dom"/>
</dbReference>
<feature type="domain" description="RNase H type-1" evidence="2">
    <location>
        <begin position="849"/>
        <end position="982"/>
    </location>
</feature>
<dbReference type="VEuPathDB" id="VectorBase:RSAN_053897"/>
<evidence type="ECO:0000313" key="4">
    <source>
        <dbReference type="Proteomes" id="UP000821837"/>
    </source>
</evidence>
<gene>
    <name evidence="3" type="ORF">HPB52_023740</name>
</gene>
<dbReference type="PROSITE" id="PS50879">
    <property type="entry name" value="RNASE_H_1"/>
    <property type="match status" value="1"/>
</dbReference>
<dbReference type="SUPFAM" id="SSF53098">
    <property type="entry name" value="Ribonuclease H-like"/>
    <property type="match status" value="1"/>
</dbReference>
<keyword evidence="4" id="KW-1185">Reference proteome</keyword>
<feature type="domain" description="Reverse transcriptase" evidence="1">
    <location>
        <begin position="405"/>
        <end position="680"/>
    </location>
</feature>
<dbReference type="GO" id="GO:0003676">
    <property type="term" value="F:nucleic acid binding"/>
    <property type="evidence" value="ECO:0007669"/>
    <property type="project" value="InterPro"/>
</dbReference>
<evidence type="ECO:0000313" key="3">
    <source>
        <dbReference type="EMBL" id="KAH7963867.1"/>
    </source>
</evidence>
<dbReference type="GO" id="GO:0071897">
    <property type="term" value="P:DNA biosynthetic process"/>
    <property type="evidence" value="ECO:0007669"/>
    <property type="project" value="UniProtKB-ARBA"/>
</dbReference>
<reference evidence="3" key="1">
    <citation type="journal article" date="2020" name="Cell">
        <title>Large-Scale Comparative Analyses of Tick Genomes Elucidate Their Genetic Diversity and Vector Capacities.</title>
        <authorList>
            <consortium name="Tick Genome and Microbiome Consortium (TIGMIC)"/>
            <person name="Jia N."/>
            <person name="Wang J."/>
            <person name="Shi W."/>
            <person name="Du L."/>
            <person name="Sun Y."/>
            <person name="Zhan W."/>
            <person name="Jiang J.F."/>
            <person name="Wang Q."/>
            <person name="Zhang B."/>
            <person name="Ji P."/>
            <person name="Bell-Sakyi L."/>
            <person name="Cui X.M."/>
            <person name="Yuan T.T."/>
            <person name="Jiang B.G."/>
            <person name="Yang W.F."/>
            <person name="Lam T.T."/>
            <person name="Chang Q.C."/>
            <person name="Ding S.J."/>
            <person name="Wang X.J."/>
            <person name="Zhu J.G."/>
            <person name="Ruan X.D."/>
            <person name="Zhao L."/>
            <person name="Wei J.T."/>
            <person name="Ye R.Z."/>
            <person name="Que T.C."/>
            <person name="Du C.H."/>
            <person name="Zhou Y.H."/>
            <person name="Cheng J.X."/>
            <person name="Dai P.F."/>
            <person name="Guo W.B."/>
            <person name="Han X.H."/>
            <person name="Huang E.J."/>
            <person name="Li L.F."/>
            <person name="Wei W."/>
            <person name="Gao Y.C."/>
            <person name="Liu J.Z."/>
            <person name="Shao H.Z."/>
            <person name="Wang X."/>
            <person name="Wang C.C."/>
            <person name="Yang T.C."/>
            <person name="Huo Q.B."/>
            <person name="Li W."/>
            <person name="Chen H.Y."/>
            <person name="Chen S.E."/>
            <person name="Zhou L.G."/>
            <person name="Ni X.B."/>
            <person name="Tian J.H."/>
            <person name="Sheng Y."/>
            <person name="Liu T."/>
            <person name="Pan Y.S."/>
            <person name="Xia L.Y."/>
            <person name="Li J."/>
            <person name="Zhao F."/>
            <person name="Cao W.C."/>
        </authorList>
    </citation>
    <scope>NUCLEOTIDE SEQUENCE</scope>
    <source>
        <strain evidence="3">Rsan-2018</strain>
    </source>
</reference>
<dbReference type="Proteomes" id="UP000821837">
    <property type="component" value="Chromosome 3"/>
</dbReference>
<dbReference type="SUPFAM" id="SSF56219">
    <property type="entry name" value="DNase I-like"/>
    <property type="match status" value="1"/>
</dbReference>
<dbReference type="GO" id="GO:0004523">
    <property type="term" value="F:RNA-DNA hybrid ribonuclease activity"/>
    <property type="evidence" value="ECO:0007669"/>
    <property type="project" value="InterPro"/>
</dbReference>
<dbReference type="GO" id="GO:0042575">
    <property type="term" value="C:DNA polymerase complex"/>
    <property type="evidence" value="ECO:0007669"/>
    <property type="project" value="UniProtKB-ARBA"/>
</dbReference>
<dbReference type="Gene3D" id="3.60.10.10">
    <property type="entry name" value="Endonuclease/exonuclease/phosphatase"/>
    <property type="match status" value="1"/>
</dbReference>
<dbReference type="InterPro" id="IPR036691">
    <property type="entry name" value="Endo/exonu/phosph_ase_sf"/>
</dbReference>
<accession>A0A9D4T2E3</accession>
<dbReference type="Pfam" id="PF14529">
    <property type="entry name" value="Exo_endo_phos_2"/>
    <property type="match status" value="1"/>
</dbReference>
<dbReference type="SUPFAM" id="SSF56672">
    <property type="entry name" value="DNA/RNA polymerases"/>
    <property type="match status" value="1"/>
</dbReference>
<dbReference type="EMBL" id="JABSTV010001249">
    <property type="protein sequence ID" value="KAH7963867.1"/>
    <property type="molecule type" value="Genomic_DNA"/>
</dbReference>
<dbReference type="InterPro" id="IPR005135">
    <property type="entry name" value="Endo/exonuclease/phosphatase"/>
</dbReference>